<sequence>MNYKKTYIVFLFICSVCRYSLSVSAQTEVPSKLQAADFITSVFESSISFKMNFFDLQLLHLQYDSDRKQRRPVPYIVLDPQFGAHDGIGKSFINLPITAGISQKLPLQSSLSVRITQPFSINPAEKSISYGFSAAVSVSSNAAFFMPALADSYREQEHTYTDNLLRQFGRQYETATKSAKKEYLMNISNYLYYRKLSAVYGQRSTLLEAKSKEDSDLYKLGRITSLEFSEREKQRIQIFSAHMQALQQTFLYETELILQEIPVESISFSFEEWIDLLQSITIGYDIRNQSRKDLQLVQENITWKNTLEKYIKELPTINCTYTMKPISVAAHSPAAFWEHLSAVEWNLSFSARIPLAPWDAGYAVETAILLERENDGLICFSCKKKPKMKSSYGRKN</sequence>
<evidence type="ECO:0000313" key="3">
    <source>
        <dbReference type="Proteomes" id="UP000006546"/>
    </source>
</evidence>
<evidence type="ECO:0000256" key="1">
    <source>
        <dbReference type="SAM" id="SignalP"/>
    </source>
</evidence>
<dbReference type="RefSeq" id="WP_013758202.1">
    <property type="nucleotide sequence ID" value="NC_015500.1"/>
</dbReference>
<dbReference type="EMBL" id="CP002696">
    <property type="protein sequence ID" value="AEE16493.1"/>
    <property type="molecule type" value="Genomic_DNA"/>
</dbReference>
<proteinExistence type="predicted"/>
<dbReference type="KEGG" id="tbe:Trebr_1061"/>
<name>F4LKB9_TREBD</name>
<dbReference type="eggNOG" id="ENOG5032J49">
    <property type="taxonomic scope" value="Bacteria"/>
</dbReference>
<feature type="chain" id="PRO_5003310894" description="Outer membrane efflux protein" evidence="1">
    <location>
        <begin position="26"/>
        <end position="396"/>
    </location>
</feature>
<keyword evidence="1" id="KW-0732">Signal</keyword>
<keyword evidence="3" id="KW-1185">Reference proteome</keyword>
<gene>
    <name evidence="2" type="ordered locus">Trebr_1061</name>
</gene>
<feature type="signal peptide" evidence="1">
    <location>
        <begin position="1"/>
        <end position="25"/>
    </location>
</feature>
<evidence type="ECO:0000313" key="2">
    <source>
        <dbReference type="EMBL" id="AEE16493.1"/>
    </source>
</evidence>
<organism evidence="2 3">
    <name type="scientific">Treponema brennaborense (strain DSM 12168 / CIP 105900 / DD5/3)</name>
    <dbReference type="NCBI Taxonomy" id="906968"/>
    <lineage>
        <taxon>Bacteria</taxon>
        <taxon>Pseudomonadati</taxon>
        <taxon>Spirochaetota</taxon>
        <taxon>Spirochaetia</taxon>
        <taxon>Spirochaetales</taxon>
        <taxon>Treponemataceae</taxon>
        <taxon>Treponema</taxon>
    </lineage>
</organism>
<reference evidence="3" key="1">
    <citation type="submission" date="2011-04" db="EMBL/GenBank/DDBJ databases">
        <title>The complete genome of Treponema brennaborense DSM 12168.</title>
        <authorList>
            <person name="Lucas S."/>
            <person name="Han J."/>
            <person name="Lapidus A."/>
            <person name="Bruce D."/>
            <person name="Goodwin L."/>
            <person name="Pitluck S."/>
            <person name="Peters L."/>
            <person name="Kyrpides N."/>
            <person name="Mavromatis K."/>
            <person name="Ivanova N."/>
            <person name="Mikhailova N."/>
            <person name="Pagani I."/>
            <person name="Teshima H."/>
            <person name="Detter J.C."/>
            <person name="Tapia R."/>
            <person name="Han C."/>
            <person name="Land M."/>
            <person name="Hauser L."/>
            <person name="Markowitz V."/>
            <person name="Cheng J.-F."/>
            <person name="Hugenholtz P."/>
            <person name="Woyke T."/>
            <person name="Wu D."/>
            <person name="Gronow S."/>
            <person name="Wellnitz S."/>
            <person name="Brambilla E."/>
            <person name="Klenk H.-P."/>
            <person name="Eisen J.A."/>
        </authorList>
    </citation>
    <scope>NUCLEOTIDE SEQUENCE [LARGE SCALE GENOMIC DNA]</scope>
    <source>
        <strain evidence="3">DSM 12168 / CIP 105900 / DD5/3</strain>
    </source>
</reference>
<dbReference type="STRING" id="906968.Trebr_1061"/>
<evidence type="ECO:0008006" key="4">
    <source>
        <dbReference type="Google" id="ProtNLM"/>
    </source>
</evidence>
<dbReference type="Proteomes" id="UP000006546">
    <property type="component" value="Chromosome"/>
</dbReference>
<protein>
    <recommendedName>
        <fullName evidence="4">Outer membrane efflux protein</fullName>
    </recommendedName>
</protein>
<dbReference type="AlphaFoldDB" id="F4LKB9"/>
<accession>F4LKB9</accession>
<dbReference type="HOGENOM" id="CLU_696264_0_0_12"/>